<comment type="caution">
    <text evidence="6">The sequence shown here is derived from an EMBL/GenBank/DDBJ whole genome shotgun (WGS) entry which is preliminary data.</text>
</comment>
<evidence type="ECO:0000256" key="3">
    <source>
        <dbReference type="ARBA" id="ARBA00022722"/>
    </source>
</evidence>
<gene>
    <name evidence="6" type="ORF">DW682_03200</name>
</gene>
<keyword evidence="5" id="KW-0378">Hydrolase</keyword>
<keyword evidence="7" id="KW-1185">Reference proteome</keyword>
<keyword evidence="1" id="KW-0597">Phosphoprotein</keyword>
<sequence>MDSRDVDILVKMLLETDEIEKRIKEYEITEDAWFSSRALRDLLLMPLLQIGELTAHFKTEEPLSAFPKVPWKDIKGFRNVVVHGYGHIDLNVAWNTVIEGTEELRTELLENSEVREAYDRELNAQVVSDSLDLFYLINALPDEVE</sequence>
<proteinExistence type="predicted"/>
<dbReference type="GO" id="GO:0004540">
    <property type="term" value="F:RNA nuclease activity"/>
    <property type="evidence" value="ECO:0007669"/>
    <property type="project" value="InterPro"/>
</dbReference>
<evidence type="ECO:0000313" key="7">
    <source>
        <dbReference type="Proteomes" id="UP000283983"/>
    </source>
</evidence>
<dbReference type="EMBL" id="QSLJ01000001">
    <property type="protein sequence ID" value="RHF38711.1"/>
    <property type="molecule type" value="Genomic_DNA"/>
</dbReference>
<keyword evidence="4" id="KW-0547">Nucleotide-binding</keyword>
<dbReference type="GO" id="GO:0000166">
    <property type="term" value="F:nucleotide binding"/>
    <property type="evidence" value="ECO:0007669"/>
    <property type="project" value="UniProtKB-KW"/>
</dbReference>
<dbReference type="Proteomes" id="UP000283983">
    <property type="component" value="Unassembled WGS sequence"/>
</dbReference>
<dbReference type="InterPro" id="IPR051813">
    <property type="entry name" value="HepT_RNase_toxin"/>
</dbReference>
<dbReference type="PANTHER" id="PTHR34139">
    <property type="entry name" value="UPF0331 PROTEIN MJ0127"/>
    <property type="match status" value="1"/>
</dbReference>
<accession>A0A414NG36</accession>
<dbReference type="RefSeq" id="WP_118103062.1">
    <property type="nucleotide sequence ID" value="NZ_CABJEU010000001.1"/>
</dbReference>
<organism evidence="6 7">
    <name type="scientific">Collinsella intestinalis</name>
    <dbReference type="NCBI Taxonomy" id="147207"/>
    <lineage>
        <taxon>Bacteria</taxon>
        <taxon>Bacillati</taxon>
        <taxon>Actinomycetota</taxon>
        <taxon>Coriobacteriia</taxon>
        <taxon>Coriobacteriales</taxon>
        <taxon>Coriobacteriaceae</taxon>
        <taxon>Collinsella</taxon>
    </lineage>
</organism>
<dbReference type="AlphaFoldDB" id="A0A414NG36"/>
<protein>
    <submittedName>
        <fullName evidence="6">DUF86 domain-containing protein</fullName>
    </submittedName>
</protein>
<keyword evidence="3" id="KW-0540">Nuclease</keyword>
<evidence type="ECO:0000256" key="1">
    <source>
        <dbReference type="ARBA" id="ARBA00022553"/>
    </source>
</evidence>
<evidence type="ECO:0000256" key="4">
    <source>
        <dbReference type="ARBA" id="ARBA00022741"/>
    </source>
</evidence>
<reference evidence="6 7" key="1">
    <citation type="submission" date="2018-08" db="EMBL/GenBank/DDBJ databases">
        <title>A genome reference for cultivated species of the human gut microbiota.</title>
        <authorList>
            <person name="Zou Y."/>
            <person name="Xue W."/>
            <person name="Luo G."/>
        </authorList>
    </citation>
    <scope>NUCLEOTIDE SEQUENCE [LARGE SCALE GENOMIC DNA]</scope>
    <source>
        <strain evidence="6 7">AM25-33</strain>
    </source>
</reference>
<name>A0A414NG36_9ACTN</name>
<dbReference type="InParanoid" id="A0A414NG36"/>
<dbReference type="Pfam" id="PF01934">
    <property type="entry name" value="HepT-like"/>
    <property type="match status" value="1"/>
</dbReference>
<dbReference type="GO" id="GO:0016787">
    <property type="term" value="F:hydrolase activity"/>
    <property type="evidence" value="ECO:0007669"/>
    <property type="project" value="UniProtKB-KW"/>
</dbReference>
<evidence type="ECO:0000256" key="5">
    <source>
        <dbReference type="ARBA" id="ARBA00022801"/>
    </source>
</evidence>
<dbReference type="GO" id="GO:0110001">
    <property type="term" value="C:toxin-antitoxin complex"/>
    <property type="evidence" value="ECO:0007669"/>
    <property type="project" value="InterPro"/>
</dbReference>
<dbReference type="PANTHER" id="PTHR34139:SF1">
    <property type="entry name" value="RNASE MJ1380-RELATED"/>
    <property type="match status" value="1"/>
</dbReference>
<evidence type="ECO:0000256" key="2">
    <source>
        <dbReference type="ARBA" id="ARBA00022649"/>
    </source>
</evidence>
<keyword evidence="2" id="KW-1277">Toxin-antitoxin system</keyword>
<evidence type="ECO:0000313" key="6">
    <source>
        <dbReference type="EMBL" id="RHF38711.1"/>
    </source>
</evidence>
<dbReference type="InterPro" id="IPR008201">
    <property type="entry name" value="HepT-like"/>
</dbReference>